<dbReference type="Proteomes" id="UP000288587">
    <property type="component" value="Unassembled WGS sequence"/>
</dbReference>
<accession>A0A437LQD0</accession>
<protein>
    <recommendedName>
        <fullName evidence="4">Entry exclusion lipoprotein TrbK</fullName>
    </recommendedName>
</protein>
<keyword evidence="1" id="KW-0732">Signal</keyword>
<name>A0A437LQD0_9BURK</name>
<dbReference type="EMBL" id="SACM01000001">
    <property type="protein sequence ID" value="RVT87624.1"/>
    <property type="molecule type" value="Genomic_DNA"/>
</dbReference>
<organism evidence="2 3">
    <name type="scientific">Inhella crocodyli</name>
    <dbReference type="NCBI Taxonomy" id="2499851"/>
    <lineage>
        <taxon>Bacteria</taxon>
        <taxon>Pseudomonadati</taxon>
        <taxon>Pseudomonadota</taxon>
        <taxon>Betaproteobacteria</taxon>
        <taxon>Burkholderiales</taxon>
        <taxon>Sphaerotilaceae</taxon>
        <taxon>Inhella</taxon>
    </lineage>
</organism>
<dbReference type="OrthoDB" id="8593812at2"/>
<reference evidence="2 3" key="1">
    <citation type="submission" date="2019-01" db="EMBL/GenBank/DDBJ databases">
        <authorList>
            <person name="Chen W.-M."/>
        </authorList>
    </citation>
    <scope>NUCLEOTIDE SEQUENCE [LARGE SCALE GENOMIC DNA]</scope>
    <source>
        <strain evidence="2 3">CCP-18</strain>
    </source>
</reference>
<feature type="chain" id="PRO_5019535176" description="Entry exclusion lipoprotein TrbK" evidence="1">
    <location>
        <begin position="20"/>
        <end position="64"/>
    </location>
</feature>
<dbReference type="AlphaFoldDB" id="A0A437LQD0"/>
<evidence type="ECO:0000313" key="3">
    <source>
        <dbReference type="Proteomes" id="UP000288587"/>
    </source>
</evidence>
<sequence>MTRPLAWTTALAAAFFCTACISISPEVKSPASQAAELARMSEQAVKTCGEGKVKEVSAKSFSCQ</sequence>
<comment type="caution">
    <text evidence="2">The sequence shown here is derived from an EMBL/GenBank/DDBJ whole genome shotgun (WGS) entry which is preliminary data.</text>
</comment>
<gene>
    <name evidence="2" type="ORF">EOD73_00930</name>
</gene>
<evidence type="ECO:0008006" key="4">
    <source>
        <dbReference type="Google" id="ProtNLM"/>
    </source>
</evidence>
<evidence type="ECO:0000256" key="1">
    <source>
        <dbReference type="SAM" id="SignalP"/>
    </source>
</evidence>
<evidence type="ECO:0000313" key="2">
    <source>
        <dbReference type="EMBL" id="RVT87624.1"/>
    </source>
</evidence>
<feature type="signal peptide" evidence="1">
    <location>
        <begin position="1"/>
        <end position="19"/>
    </location>
</feature>
<proteinExistence type="predicted"/>
<dbReference type="RefSeq" id="WP_127679978.1">
    <property type="nucleotide sequence ID" value="NZ_SACM01000001.1"/>
</dbReference>
<keyword evidence="3" id="KW-1185">Reference proteome</keyword>